<keyword evidence="2" id="KW-1185">Reference proteome</keyword>
<dbReference type="EMBL" id="MZ443770">
    <property type="protein sequence ID" value="QZE56519.1"/>
    <property type="molecule type" value="Genomic_DNA"/>
</dbReference>
<proteinExistence type="predicted"/>
<protein>
    <submittedName>
        <fullName evidence="1">Uncharacterized protein</fullName>
    </submittedName>
</protein>
<dbReference type="Proteomes" id="UP000827787">
    <property type="component" value="Segment"/>
</dbReference>
<gene>
    <name evidence="1" type="ORF">pEaSNUABM3_00322</name>
</gene>
<accession>A0AAE7XHR5</accession>
<organism evidence="1 2">
    <name type="scientific">Erwinia phage pEa_SNUABM_3</name>
    <dbReference type="NCBI Taxonomy" id="2869552"/>
    <lineage>
        <taxon>Viruses</taxon>
        <taxon>Duplodnaviria</taxon>
        <taxon>Heunggongvirae</taxon>
        <taxon>Uroviricota</taxon>
        <taxon>Caudoviricetes</taxon>
        <taxon>Alexandravirus</taxon>
        <taxon>Alexandravirus SNUABM3</taxon>
    </lineage>
</organism>
<reference evidence="1 2" key="1">
    <citation type="submission" date="2021-06" db="EMBL/GenBank/DDBJ databases">
        <title>Complete genome sequence of Erwinia phage pEa_SNUABM_03.</title>
        <authorList>
            <person name="Kim S.G."/>
            <person name="Park S.C."/>
        </authorList>
    </citation>
    <scope>NUCLEOTIDE SEQUENCE [LARGE SCALE GENOMIC DNA]</scope>
</reference>
<sequence>MTNNEIILTGVFAQLYSRLTTAAVLETYVYYSDLAPVVFGVQLSTVSNSQYNALWELVAKTMRVDIAAGRPPLAALYVSRATDEKTPSKKFFKEYYKLTGVHLSETDWRALVEHVWKSYAPDLREPS</sequence>
<evidence type="ECO:0000313" key="2">
    <source>
        <dbReference type="Proteomes" id="UP000827787"/>
    </source>
</evidence>
<name>A0AAE7XHR5_9CAUD</name>
<evidence type="ECO:0000313" key="1">
    <source>
        <dbReference type="EMBL" id="QZE56519.1"/>
    </source>
</evidence>